<reference evidence="3 4" key="1">
    <citation type="submission" date="2021-04" db="EMBL/GenBank/DDBJ databases">
        <authorList>
            <person name="Bliznina A."/>
        </authorList>
    </citation>
    <scope>NUCLEOTIDE SEQUENCE [LARGE SCALE GENOMIC DNA]</scope>
</reference>
<evidence type="ECO:0000313" key="4">
    <source>
        <dbReference type="Proteomes" id="UP001158576"/>
    </source>
</evidence>
<feature type="domain" description="DDE-1" evidence="2">
    <location>
        <begin position="184"/>
        <end position="276"/>
    </location>
</feature>
<feature type="coiled-coil region" evidence="1">
    <location>
        <begin position="322"/>
        <end position="354"/>
    </location>
</feature>
<evidence type="ECO:0000259" key="2">
    <source>
        <dbReference type="Pfam" id="PF03184"/>
    </source>
</evidence>
<evidence type="ECO:0000256" key="1">
    <source>
        <dbReference type="SAM" id="Coils"/>
    </source>
</evidence>
<name>A0ABN7S337_OIKDI</name>
<keyword evidence="4" id="KW-1185">Reference proteome</keyword>
<evidence type="ECO:0000313" key="3">
    <source>
        <dbReference type="EMBL" id="CAG5091505.1"/>
    </source>
</evidence>
<dbReference type="EMBL" id="OU015568">
    <property type="protein sequence ID" value="CAG5091505.1"/>
    <property type="molecule type" value="Genomic_DNA"/>
</dbReference>
<gene>
    <name evidence="3" type="ORF">OKIOD_LOCUS4639</name>
</gene>
<organism evidence="3 4">
    <name type="scientific">Oikopleura dioica</name>
    <name type="common">Tunicate</name>
    <dbReference type="NCBI Taxonomy" id="34765"/>
    <lineage>
        <taxon>Eukaryota</taxon>
        <taxon>Metazoa</taxon>
        <taxon>Chordata</taxon>
        <taxon>Tunicata</taxon>
        <taxon>Appendicularia</taxon>
        <taxon>Copelata</taxon>
        <taxon>Oikopleuridae</taxon>
        <taxon>Oikopleura</taxon>
    </lineage>
</organism>
<sequence length="716" mass="82588">MSGRRIRKQHTGRRDVDIKTIREYCRVIKAGRSKEVYALYKKKFNGDTLSSSTLATWKKNMDKYLNCDKKKGCRPSYKQEEIKEIFDSELFKKIEELDYDLEGYVGLKEMAEKLAATDQYKDEPCIQSMTFSFSYCERIVKKYNMMVTTSTKMRMWKGSQSTRKIKHEGGEVLCKVFDEAVVYSNARGWMTRKIFQEEIKRFSRHLSRTKPGTKNLLLLDNFSGHLIDPVALSVHNVHVEYFKPGCTGQYQPLDMLFFAALKNQYRIFLRKFRQGQQKSSPGLELSVKTVARLGSEMKPGIVRACWRKTGLTRFAQLQGETIDNEEEEMNRHSIEKIEEELAQLQLQDDDEDDDVEVEEIAEQPWFFTYCGGTHRYYGKHFGRHFKASFLGPTSKSKLPKKSDSQPSAASFAMKKYIPTLSDTDVENIRKCQARLVSKECVPLRRFMMSEMQDLFREIVRAVAPENTHEDIIDNIVSKISTHRDTLKQCAEADAKDLEKMIASKAERIARSGSACLMVDHQSLKNKGSDTQNKRLGLILCITDEFLNVYKSLLTYLPIGSSAMEANLEPVKSILAKYGILEYVEKGLICIVADFAAQNLCRALTWNHNGCCAHSTMNLLNRTFTLFLSEKSSDEFLKAKNIFLIADQKHDNITSAQYPTLNSYLRRTAISEEARRKQVELNYELDYEADKDENGELDEDDDISQRYQYYPSLPKDF</sequence>
<dbReference type="InterPro" id="IPR004875">
    <property type="entry name" value="DDE_SF_endonuclease_dom"/>
</dbReference>
<dbReference type="Proteomes" id="UP001158576">
    <property type="component" value="Chromosome PAR"/>
</dbReference>
<accession>A0ABN7S337</accession>
<proteinExistence type="predicted"/>
<dbReference type="Pfam" id="PF03184">
    <property type="entry name" value="DDE_1"/>
    <property type="match status" value="1"/>
</dbReference>
<protein>
    <submittedName>
        <fullName evidence="3">Oidioi.mRNA.OKI2018_I69.PAR.g13081.t1.cds</fullName>
    </submittedName>
</protein>
<keyword evidence="1" id="KW-0175">Coiled coil</keyword>